<dbReference type="GeneID" id="66854585"/>
<dbReference type="InterPro" id="IPR013762">
    <property type="entry name" value="Integrase-like_cat_sf"/>
</dbReference>
<dbReference type="RefSeq" id="WP_003981157.1">
    <property type="nucleotide sequence ID" value="NZ_CP043497.1"/>
</dbReference>
<gene>
    <name evidence="4" type="ORF">SRIMR7_29440</name>
</gene>
<organism evidence="4 5">
    <name type="scientific">Streptomyces rimosus subsp. rimosus</name>
    <dbReference type="NCBI Taxonomy" id="132474"/>
    <lineage>
        <taxon>Bacteria</taxon>
        <taxon>Bacillati</taxon>
        <taxon>Actinomycetota</taxon>
        <taxon>Actinomycetes</taxon>
        <taxon>Kitasatosporales</taxon>
        <taxon>Streptomycetaceae</taxon>
        <taxon>Streptomyces</taxon>
    </lineage>
</organism>
<evidence type="ECO:0000259" key="3">
    <source>
        <dbReference type="PROSITE" id="PS51898"/>
    </source>
</evidence>
<protein>
    <submittedName>
        <fullName evidence="4">Site-specific tyrosine recombinase XerC</fullName>
    </submittedName>
</protein>
<keyword evidence="5" id="KW-1185">Reference proteome</keyword>
<dbReference type="InterPro" id="IPR002104">
    <property type="entry name" value="Integrase_catalytic"/>
</dbReference>
<feature type="domain" description="Tyr recombinase" evidence="3">
    <location>
        <begin position="180"/>
        <end position="412"/>
    </location>
</feature>
<proteinExistence type="predicted"/>
<evidence type="ECO:0000256" key="2">
    <source>
        <dbReference type="ARBA" id="ARBA00023172"/>
    </source>
</evidence>
<dbReference type="InterPro" id="IPR011010">
    <property type="entry name" value="DNA_brk_join_enz"/>
</dbReference>
<evidence type="ECO:0000256" key="1">
    <source>
        <dbReference type="ARBA" id="ARBA00023125"/>
    </source>
</evidence>
<evidence type="ECO:0000313" key="4">
    <source>
        <dbReference type="EMBL" id="UNZ06280.1"/>
    </source>
</evidence>
<dbReference type="Gene3D" id="1.10.443.10">
    <property type="entry name" value="Intergrase catalytic core"/>
    <property type="match status" value="1"/>
</dbReference>
<name>A0ABY3Z8K8_STRRM</name>
<accession>A0ABY3Z8K8</accession>
<dbReference type="PROSITE" id="PS51898">
    <property type="entry name" value="TYR_RECOMBINASE"/>
    <property type="match status" value="1"/>
</dbReference>
<dbReference type="SUPFAM" id="SSF56349">
    <property type="entry name" value="DNA breaking-rejoining enzymes"/>
    <property type="match status" value="1"/>
</dbReference>
<dbReference type="EMBL" id="CP094298">
    <property type="protein sequence ID" value="UNZ06280.1"/>
    <property type="molecule type" value="Genomic_DNA"/>
</dbReference>
<dbReference type="InterPro" id="IPR010998">
    <property type="entry name" value="Integrase_recombinase_N"/>
</dbReference>
<dbReference type="Gene3D" id="1.10.150.130">
    <property type="match status" value="1"/>
</dbReference>
<keyword evidence="2" id="KW-0233">DNA recombination</keyword>
<reference evidence="4 5" key="1">
    <citation type="submission" date="2022-03" db="EMBL/GenBank/DDBJ databases">
        <title>Complete genome of Streptomyces rimosus ssp. rimosus R7 (=ATCC 10970).</title>
        <authorList>
            <person name="Beganovic S."/>
            <person name="Ruckert C."/>
            <person name="Busche T."/>
            <person name="Kalinowski J."/>
            <person name="Wittmann C."/>
        </authorList>
    </citation>
    <scope>NUCLEOTIDE SEQUENCE [LARGE SCALE GENOMIC DNA]</scope>
    <source>
        <strain evidence="4 5">R7</strain>
    </source>
</reference>
<evidence type="ECO:0000313" key="5">
    <source>
        <dbReference type="Proteomes" id="UP000829494"/>
    </source>
</evidence>
<keyword evidence="1" id="KW-0238">DNA-binding</keyword>
<dbReference type="Proteomes" id="UP000829494">
    <property type="component" value="Chromosome"/>
</dbReference>
<sequence>MAGWIEDRWLKKRVNPKTGKRERTKLWGSKTKRYRVAGIPGVRSRSFDTADAAKSWLKTAGADSARGDFYDPRNGMITLEQYVRQTWWPTVRIPPTTKESMATRIFGHILPHMGAMPLAKIGPDEIKWWVTQAEQDIDVSTIRVTWRHFSKIMQAAKAAKRIPANPFRDPELKAPAVPKSKAKAWPRKRVEAVRANLGRRYRVLVDEAVMSGVRQGEAFGLSPGDLDGEELHIERQVIKTSRGLAFAPPKGNKTRVGPCPAALAEAVKAHMKEFPPVEVTLPWVDPDRPNMAWEDRPLRTVLLICTTPRGNAINRASFDDKQWKPALAAAGIIEPPEVEKIERPGKRPLVRIHWNMPREEGFHVTRHTFASVVLAGGETITKLAQWLGHSDPAFTLRTYVHFMPKAGRRGLAALAAWARGEDPDDADH</sequence>